<dbReference type="Proteomes" id="UP000749471">
    <property type="component" value="Unassembled WGS sequence"/>
</dbReference>
<evidence type="ECO:0000313" key="2">
    <source>
        <dbReference type="EMBL" id="MBU5439608.1"/>
    </source>
</evidence>
<dbReference type="EMBL" id="JAHLPM010000017">
    <property type="protein sequence ID" value="MBU5439608.1"/>
    <property type="molecule type" value="Genomic_DNA"/>
</dbReference>
<feature type="transmembrane region" description="Helical" evidence="1">
    <location>
        <begin position="97"/>
        <end position="119"/>
    </location>
</feature>
<evidence type="ECO:0000313" key="3">
    <source>
        <dbReference type="Proteomes" id="UP000749471"/>
    </source>
</evidence>
<name>A0ABS6E9J7_9FIRM</name>
<keyword evidence="1" id="KW-1133">Transmembrane helix</keyword>
<proteinExistence type="predicted"/>
<dbReference type="PANTHER" id="PTHR35867">
    <property type="entry name" value="PROTEIN RSEC"/>
    <property type="match status" value="1"/>
</dbReference>
<organism evidence="2 3">
    <name type="scientific">Tissierella simiarum</name>
    <dbReference type="NCBI Taxonomy" id="2841534"/>
    <lineage>
        <taxon>Bacteria</taxon>
        <taxon>Bacillati</taxon>
        <taxon>Bacillota</taxon>
        <taxon>Tissierellia</taxon>
        <taxon>Tissierellales</taxon>
        <taxon>Tissierellaceae</taxon>
        <taxon>Tissierella</taxon>
    </lineage>
</organism>
<keyword evidence="1" id="KW-0472">Membrane</keyword>
<dbReference type="PIRSF" id="PIRSF004923">
    <property type="entry name" value="RseC"/>
    <property type="match status" value="1"/>
</dbReference>
<keyword evidence="1" id="KW-0812">Transmembrane</keyword>
<accession>A0ABS6E9J7</accession>
<dbReference type="InterPro" id="IPR007359">
    <property type="entry name" value="SigmaE_reg_RseC_MucC"/>
</dbReference>
<protein>
    <submittedName>
        <fullName evidence="2">SoxR reducing system RseC family protein</fullName>
    </submittedName>
</protein>
<reference evidence="2 3" key="1">
    <citation type="submission" date="2021-06" db="EMBL/GenBank/DDBJ databases">
        <authorList>
            <person name="Sun Q."/>
            <person name="Li D."/>
        </authorList>
    </citation>
    <scope>NUCLEOTIDE SEQUENCE [LARGE SCALE GENOMIC DNA]</scope>
    <source>
        <strain evidence="2 3">MSJ-40</strain>
    </source>
</reference>
<dbReference type="InterPro" id="IPR026268">
    <property type="entry name" value="RseC"/>
</dbReference>
<dbReference type="Pfam" id="PF04246">
    <property type="entry name" value="RseC_MucC"/>
    <property type="match status" value="1"/>
</dbReference>
<gene>
    <name evidence="2" type="ORF">KQI42_16460</name>
</gene>
<keyword evidence="3" id="KW-1185">Reference proteome</keyword>
<feature type="transmembrane region" description="Helical" evidence="1">
    <location>
        <begin position="69"/>
        <end position="91"/>
    </location>
</feature>
<dbReference type="PANTHER" id="PTHR35867:SF1">
    <property type="entry name" value="PROTEIN RSEC"/>
    <property type="match status" value="1"/>
</dbReference>
<dbReference type="RefSeq" id="WP_216521329.1">
    <property type="nucleotide sequence ID" value="NZ_JAHLPM010000017.1"/>
</dbReference>
<sequence length="140" mass="15615">MEQVGFVKKVNGEKVEVAVKRISACGDNCKSCGGACNKPAHIVNLPNTVNAKVGDYVEIKGKTKNILKYAMIVYMIPFIMLLVGIVISMEVLKKLQIANYEMISFLIGLIFLGGSYFIVKKIDKIIEKKEEDTMEILRIL</sequence>
<evidence type="ECO:0000256" key="1">
    <source>
        <dbReference type="SAM" id="Phobius"/>
    </source>
</evidence>
<comment type="caution">
    <text evidence="2">The sequence shown here is derived from an EMBL/GenBank/DDBJ whole genome shotgun (WGS) entry which is preliminary data.</text>
</comment>